<name>A0A9D4G5H9_DREPO</name>
<sequence>MKVSHLTKLEIIRLHRQGLKASWIVRDLKTRGTDVTRDHVRYWISQFNEGCFLPGEDACEQGPTCTSMFVSEMEKSLCTTSL</sequence>
<reference evidence="1" key="2">
    <citation type="submission" date="2020-11" db="EMBL/GenBank/DDBJ databases">
        <authorList>
            <person name="McCartney M.A."/>
            <person name="Auch B."/>
            <person name="Kono T."/>
            <person name="Mallez S."/>
            <person name="Becker A."/>
            <person name="Gohl D.M."/>
            <person name="Silverstein K.A.T."/>
            <person name="Koren S."/>
            <person name="Bechman K.B."/>
            <person name="Herman A."/>
            <person name="Abrahante J.E."/>
            <person name="Garbe J."/>
        </authorList>
    </citation>
    <scope>NUCLEOTIDE SEQUENCE</scope>
    <source>
        <strain evidence="1">Duluth1</strain>
        <tissue evidence="1">Whole animal</tissue>
    </source>
</reference>
<reference evidence="1" key="1">
    <citation type="journal article" date="2019" name="bioRxiv">
        <title>The Genome of the Zebra Mussel, Dreissena polymorpha: A Resource for Invasive Species Research.</title>
        <authorList>
            <person name="McCartney M.A."/>
            <person name="Auch B."/>
            <person name="Kono T."/>
            <person name="Mallez S."/>
            <person name="Zhang Y."/>
            <person name="Obille A."/>
            <person name="Becker A."/>
            <person name="Abrahante J.E."/>
            <person name="Garbe J."/>
            <person name="Badalamenti J.P."/>
            <person name="Herman A."/>
            <person name="Mangelson H."/>
            <person name="Liachko I."/>
            <person name="Sullivan S."/>
            <person name="Sone E.D."/>
            <person name="Koren S."/>
            <person name="Silverstein K.A.T."/>
            <person name="Beckman K.B."/>
            <person name="Gohl D.M."/>
        </authorList>
    </citation>
    <scope>NUCLEOTIDE SEQUENCE</scope>
    <source>
        <strain evidence="1">Duluth1</strain>
        <tissue evidence="1">Whole animal</tissue>
    </source>
</reference>
<gene>
    <name evidence="1" type="ORF">DPMN_139164</name>
</gene>
<accession>A0A9D4G5H9</accession>
<organism evidence="1 2">
    <name type="scientific">Dreissena polymorpha</name>
    <name type="common">Zebra mussel</name>
    <name type="synonym">Mytilus polymorpha</name>
    <dbReference type="NCBI Taxonomy" id="45954"/>
    <lineage>
        <taxon>Eukaryota</taxon>
        <taxon>Metazoa</taxon>
        <taxon>Spiralia</taxon>
        <taxon>Lophotrochozoa</taxon>
        <taxon>Mollusca</taxon>
        <taxon>Bivalvia</taxon>
        <taxon>Autobranchia</taxon>
        <taxon>Heteroconchia</taxon>
        <taxon>Euheterodonta</taxon>
        <taxon>Imparidentia</taxon>
        <taxon>Neoheterodontei</taxon>
        <taxon>Myida</taxon>
        <taxon>Dreissenoidea</taxon>
        <taxon>Dreissenidae</taxon>
        <taxon>Dreissena</taxon>
    </lineage>
</organism>
<evidence type="ECO:0000313" key="2">
    <source>
        <dbReference type="Proteomes" id="UP000828390"/>
    </source>
</evidence>
<keyword evidence="2" id="KW-1185">Reference proteome</keyword>
<dbReference type="EMBL" id="JAIWYP010000006">
    <property type="protein sequence ID" value="KAH3810766.1"/>
    <property type="molecule type" value="Genomic_DNA"/>
</dbReference>
<proteinExistence type="predicted"/>
<protein>
    <submittedName>
        <fullName evidence="1">Uncharacterized protein</fullName>
    </submittedName>
</protein>
<dbReference type="Proteomes" id="UP000828390">
    <property type="component" value="Unassembled WGS sequence"/>
</dbReference>
<dbReference type="AlphaFoldDB" id="A0A9D4G5H9"/>
<evidence type="ECO:0000313" key="1">
    <source>
        <dbReference type="EMBL" id="KAH3810766.1"/>
    </source>
</evidence>
<comment type="caution">
    <text evidence="1">The sequence shown here is derived from an EMBL/GenBank/DDBJ whole genome shotgun (WGS) entry which is preliminary data.</text>
</comment>